<keyword evidence="2 13" id="KW-0515">Mutator protein</keyword>
<comment type="function">
    <text evidence="13">Poorly processive, error-prone DNA polymerase involved in untargeted mutagenesis. Copies undamaged DNA at stalled replication forks, which arise in vivo from mismatched or misaligned primer ends. These misaligned primers can be extended by PolIV. Exhibits no 3'-5' exonuclease (proofreading) activity. May be involved in translesional synthesis, in conjunction with the beta clamp from PolIII.</text>
</comment>
<keyword evidence="16" id="KW-1185">Reference proteome</keyword>
<evidence type="ECO:0000256" key="6">
    <source>
        <dbReference type="ARBA" id="ARBA00022723"/>
    </source>
</evidence>
<proteinExistence type="inferred from homology"/>
<dbReference type="EC" id="2.7.7.7" evidence="13"/>
<name>A0A1T4LE27_9LACT</name>
<dbReference type="GO" id="GO:0003887">
    <property type="term" value="F:DNA-directed DNA polymerase activity"/>
    <property type="evidence" value="ECO:0007669"/>
    <property type="project" value="UniProtKB-UniRule"/>
</dbReference>
<evidence type="ECO:0000256" key="13">
    <source>
        <dbReference type="HAMAP-Rule" id="MF_01113"/>
    </source>
</evidence>
<dbReference type="InterPro" id="IPR001126">
    <property type="entry name" value="UmuC"/>
</dbReference>
<accession>A0A1T4LE27</accession>
<reference evidence="16" key="1">
    <citation type="submission" date="2017-02" db="EMBL/GenBank/DDBJ databases">
        <authorList>
            <person name="Varghese N."/>
            <person name="Submissions S."/>
        </authorList>
    </citation>
    <scope>NUCLEOTIDE SEQUENCE [LARGE SCALE GENOMIC DNA]</scope>
    <source>
        <strain evidence="16">DSM 15739</strain>
    </source>
</reference>
<evidence type="ECO:0000256" key="8">
    <source>
        <dbReference type="ARBA" id="ARBA00022842"/>
    </source>
</evidence>
<evidence type="ECO:0000256" key="5">
    <source>
        <dbReference type="ARBA" id="ARBA00022705"/>
    </source>
</evidence>
<dbReference type="InterPro" id="IPR036775">
    <property type="entry name" value="DNA_pol_Y-fam_lit_finger_sf"/>
</dbReference>
<evidence type="ECO:0000256" key="10">
    <source>
        <dbReference type="ARBA" id="ARBA00023125"/>
    </source>
</evidence>
<dbReference type="EMBL" id="FUWO01000007">
    <property type="protein sequence ID" value="SJZ53052.1"/>
    <property type="molecule type" value="Genomic_DNA"/>
</dbReference>
<evidence type="ECO:0000256" key="9">
    <source>
        <dbReference type="ARBA" id="ARBA00022932"/>
    </source>
</evidence>
<dbReference type="SUPFAM" id="SSF100879">
    <property type="entry name" value="Lesion bypass DNA polymerase (Y-family), little finger domain"/>
    <property type="match status" value="1"/>
</dbReference>
<evidence type="ECO:0000256" key="2">
    <source>
        <dbReference type="ARBA" id="ARBA00022457"/>
    </source>
</evidence>
<feature type="active site" evidence="13">
    <location>
        <position position="122"/>
    </location>
</feature>
<dbReference type="NCBIfam" id="NF002677">
    <property type="entry name" value="PRK02406.1"/>
    <property type="match status" value="1"/>
</dbReference>
<evidence type="ECO:0000256" key="1">
    <source>
        <dbReference type="ARBA" id="ARBA00010945"/>
    </source>
</evidence>
<dbReference type="Pfam" id="PF00817">
    <property type="entry name" value="IMS"/>
    <property type="match status" value="1"/>
</dbReference>
<dbReference type="OrthoDB" id="9808813at2"/>
<evidence type="ECO:0000313" key="15">
    <source>
        <dbReference type="EMBL" id="SJZ53052.1"/>
    </source>
</evidence>
<dbReference type="GO" id="GO:0009432">
    <property type="term" value="P:SOS response"/>
    <property type="evidence" value="ECO:0007669"/>
    <property type="project" value="TreeGrafter"/>
</dbReference>
<evidence type="ECO:0000256" key="11">
    <source>
        <dbReference type="ARBA" id="ARBA00023204"/>
    </source>
</evidence>
<dbReference type="Gene3D" id="3.30.70.270">
    <property type="match status" value="1"/>
</dbReference>
<keyword evidence="9 13" id="KW-0239">DNA-directed DNA polymerase</keyword>
<feature type="domain" description="UmuC" evidence="14">
    <location>
        <begin position="19"/>
        <end position="203"/>
    </location>
</feature>
<dbReference type="InterPro" id="IPR043128">
    <property type="entry name" value="Rev_trsase/Diguanyl_cyclase"/>
</dbReference>
<dbReference type="STRING" id="1121925.SAMN02746011_01066"/>
<keyword evidence="11 13" id="KW-0234">DNA repair</keyword>
<dbReference type="GO" id="GO:0006261">
    <property type="term" value="P:DNA-templated DNA replication"/>
    <property type="evidence" value="ECO:0007669"/>
    <property type="project" value="UniProtKB-UniRule"/>
</dbReference>
<protein>
    <recommendedName>
        <fullName evidence="13">DNA polymerase IV</fullName>
        <shortName evidence="13">Pol IV</shortName>
        <ecNumber evidence="13">2.7.7.7</ecNumber>
    </recommendedName>
</protein>
<comment type="similarity">
    <text evidence="1 13">Belongs to the DNA polymerase type-Y family.</text>
</comment>
<feature type="binding site" evidence="13">
    <location>
        <position position="23"/>
    </location>
    <ligand>
        <name>Mg(2+)</name>
        <dbReference type="ChEBI" id="CHEBI:18420"/>
    </ligand>
</feature>
<dbReference type="GO" id="GO:0005829">
    <property type="term" value="C:cytosol"/>
    <property type="evidence" value="ECO:0007669"/>
    <property type="project" value="TreeGrafter"/>
</dbReference>
<keyword evidence="3 13" id="KW-0808">Transferase</keyword>
<keyword evidence="13" id="KW-0963">Cytoplasm</keyword>
<evidence type="ECO:0000313" key="16">
    <source>
        <dbReference type="Proteomes" id="UP000189941"/>
    </source>
</evidence>
<dbReference type="PROSITE" id="PS50173">
    <property type="entry name" value="UMUC"/>
    <property type="match status" value="1"/>
</dbReference>
<dbReference type="RefSeq" id="WP_078755824.1">
    <property type="nucleotide sequence ID" value="NZ_FUWO01000007.1"/>
</dbReference>
<sequence>MKYGLLTFEEPNPDTTRKILHVDMDAFYASIEVRDNPSLKNRPVVIAKHPNLTGGRGIVATCNYIARQYGIHSAMSAVEAYKLCPKAIFIQGNMDYYREVSQQIRAIFLKYTDVIEPLSLDEAYLDVTVNKINEASALKIAHLIQKEIDETLSLTCSIGVSYNKFIAKIASDYHKPHGITIVTPQEATKFLQALPIDKFYGVGVKSIPHFHELGIFNGKDLYQQDLDTLIKHFGKMGYSLYFKVRGIHNAAVNQQRDRKSIGRERTFTQFLNDEEKIIVQFEKLTHSVMKKVRVLGLLTNSITVKIRYGNFETITRQMQAEDYFDSYEEAISIVKELWLKHGNLDQEVRLLGVSVSNLLNPETSAIQLTIHEGSVDEWLGSSN</sequence>
<comment type="subunit">
    <text evidence="13">Monomer.</text>
</comment>
<dbReference type="InterPro" id="IPR022880">
    <property type="entry name" value="DNApol_IV"/>
</dbReference>
<dbReference type="GO" id="GO:0006281">
    <property type="term" value="P:DNA repair"/>
    <property type="evidence" value="ECO:0007669"/>
    <property type="project" value="UniProtKB-UniRule"/>
</dbReference>
<dbReference type="Gene3D" id="1.10.150.20">
    <property type="entry name" value="5' to 3' exonuclease, C-terminal subdomain"/>
    <property type="match status" value="1"/>
</dbReference>
<dbReference type="PANTHER" id="PTHR11076:SF33">
    <property type="entry name" value="DNA POLYMERASE KAPPA"/>
    <property type="match status" value="1"/>
</dbReference>
<evidence type="ECO:0000256" key="4">
    <source>
        <dbReference type="ARBA" id="ARBA00022695"/>
    </source>
</evidence>
<comment type="catalytic activity">
    <reaction evidence="12 13">
        <text>DNA(n) + a 2'-deoxyribonucleoside 5'-triphosphate = DNA(n+1) + diphosphate</text>
        <dbReference type="Rhea" id="RHEA:22508"/>
        <dbReference type="Rhea" id="RHEA-COMP:17339"/>
        <dbReference type="Rhea" id="RHEA-COMP:17340"/>
        <dbReference type="ChEBI" id="CHEBI:33019"/>
        <dbReference type="ChEBI" id="CHEBI:61560"/>
        <dbReference type="ChEBI" id="CHEBI:173112"/>
        <dbReference type="EC" id="2.7.7.7"/>
    </reaction>
</comment>
<dbReference type="GO" id="GO:0042276">
    <property type="term" value="P:error-prone translesion synthesis"/>
    <property type="evidence" value="ECO:0007669"/>
    <property type="project" value="TreeGrafter"/>
</dbReference>
<dbReference type="Proteomes" id="UP000189941">
    <property type="component" value="Unassembled WGS sequence"/>
</dbReference>
<feature type="binding site" evidence="13">
    <location>
        <position position="121"/>
    </location>
    <ligand>
        <name>Mg(2+)</name>
        <dbReference type="ChEBI" id="CHEBI:18420"/>
    </ligand>
</feature>
<comment type="cofactor">
    <cofactor evidence="13">
        <name>Mg(2+)</name>
        <dbReference type="ChEBI" id="CHEBI:18420"/>
    </cofactor>
    <text evidence="13">Binds 2 magnesium ions per subunit.</text>
</comment>
<comment type="subcellular location">
    <subcellularLocation>
        <location evidence="13">Cytoplasm</location>
    </subcellularLocation>
</comment>
<dbReference type="Gene3D" id="3.30.1490.100">
    <property type="entry name" value="DNA polymerase, Y-family, little finger domain"/>
    <property type="match status" value="1"/>
</dbReference>
<dbReference type="InterPro" id="IPR043502">
    <property type="entry name" value="DNA/RNA_pol_sf"/>
</dbReference>
<keyword evidence="8 13" id="KW-0460">Magnesium</keyword>
<organism evidence="15 16">
    <name type="scientific">Globicatella sulfidifaciens DSM 15739</name>
    <dbReference type="NCBI Taxonomy" id="1121925"/>
    <lineage>
        <taxon>Bacteria</taxon>
        <taxon>Bacillati</taxon>
        <taxon>Bacillota</taxon>
        <taxon>Bacilli</taxon>
        <taxon>Lactobacillales</taxon>
        <taxon>Aerococcaceae</taxon>
        <taxon>Globicatella</taxon>
    </lineage>
</organism>
<dbReference type="GO" id="GO:0003684">
    <property type="term" value="F:damaged DNA binding"/>
    <property type="evidence" value="ECO:0007669"/>
    <property type="project" value="InterPro"/>
</dbReference>
<dbReference type="InterPro" id="IPR050116">
    <property type="entry name" value="DNA_polymerase-Y"/>
</dbReference>
<keyword evidence="6 13" id="KW-0479">Metal-binding</keyword>
<dbReference type="Pfam" id="PF11799">
    <property type="entry name" value="IMS_C"/>
    <property type="match status" value="1"/>
</dbReference>
<evidence type="ECO:0000256" key="7">
    <source>
        <dbReference type="ARBA" id="ARBA00022763"/>
    </source>
</evidence>
<keyword evidence="7 13" id="KW-0227">DNA damage</keyword>
<dbReference type="CDD" id="cd03586">
    <property type="entry name" value="PolY_Pol_IV_kappa"/>
    <property type="match status" value="1"/>
</dbReference>
<dbReference type="GO" id="GO:0000287">
    <property type="term" value="F:magnesium ion binding"/>
    <property type="evidence" value="ECO:0007669"/>
    <property type="project" value="UniProtKB-UniRule"/>
</dbReference>
<keyword evidence="4 13" id="KW-0548">Nucleotidyltransferase</keyword>
<gene>
    <name evidence="13" type="primary">dinB</name>
    <name evidence="15" type="ORF">SAMN02746011_01066</name>
</gene>
<keyword evidence="10 13" id="KW-0238">DNA-binding</keyword>
<feature type="site" description="Substrate discrimination" evidence="13">
    <location>
        <position position="28"/>
    </location>
</feature>
<dbReference type="AlphaFoldDB" id="A0A1T4LE27"/>
<evidence type="ECO:0000256" key="3">
    <source>
        <dbReference type="ARBA" id="ARBA00022679"/>
    </source>
</evidence>
<dbReference type="PANTHER" id="PTHR11076">
    <property type="entry name" value="DNA REPAIR POLYMERASE UMUC / TRANSFERASE FAMILY MEMBER"/>
    <property type="match status" value="1"/>
</dbReference>
<dbReference type="InterPro" id="IPR017961">
    <property type="entry name" value="DNA_pol_Y-fam_little_finger"/>
</dbReference>
<dbReference type="HAMAP" id="MF_01113">
    <property type="entry name" value="DNApol_IV"/>
    <property type="match status" value="1"/>
</dbReference>
<dbReference type="SUPFAM" id="SSF56672">
    <property type="entry name" value="DNA/RNA polymerases"/>
    <property type="match status" value="1"/>
</dbReference>
<keyword evidence="5 13" id="KW-0235">DNA replication</keyword>
<dbReference type="Gene3D" id="3.40.1170.60">
    <property type="match status" value="1"/>
</dbReference>
<dbReference type="FunFam" id="3.30.1490.100:FF:000004">
    <property type="entry name" value="DNA polymerase IV"/>
    <property type="match status" value="1"/>
</dbReference>
<evidence type="ECO:0000259" key="14">
    <source>
        <dbReference type="PROSITE" id="PS50173"/>
    </source>
</evidence>
<evidence type="ECO:0000256" key="12">
    <source>
        <dbReference type="ARBA" id="ARBA00049244"/>
    </source>
</evidence>